<proteinExistence type="predicted"/>
<dbReference type="STRING" id="1184151.AW736_23970"/>
<keyword evidence="1" id="KW-0175">Coiled coil</keyword>
<feature type="coiled-coil region" evidence="1">
    <location>
        <begin position="254"/>
        <end position="291"/>
    </location>
</feature>
<dbReference type="AlphaFoldDB" id="A0A178IDT7"/>
<sequence length="373" mass="40589">MLAHFAEHGKPAKLRLIYQPPSLVSVPVQCPNGSRATLQAALQEEYPSIARAECAWSYEPIIGRRNETLLHYEPEPGLLPLVGTLREQGVAVEGAWPLATVLNLIPEDWPDTGALTVVAVADNQSAVFRHTSEGRREFQSATGVAAAELVATTVQQAFEREDAAMYIVSFDEAGTRLTTQVAGAEPFGRGDLTCRDVIRAALTLSLPQPNQLLPTPMRLTGNRLVTGLTTVVLLAVGVLGTQFVRDTLAQRDHAEQQTTRIEQLRAEVASLRKKEIEIRQLQTQLAAFTSHGRIGEKFLQSLAHRLPAQVVLTRVQANGDGFILTGGISGPGLVESDWRAWCGTLQRGKPLRQFAEPAGTPPGSDFVMKGIWQ</sequence>
<dbReference type="EMBL" id="LRRQ01000175">
    <property type="protein sequence ID" value="OAM87315.1"/>
    <property type="molecule type" value="Genomic_DNA"/>
</dbReference>
<evidence type="ECO:0000313" key="3">
    <source>
        <dbReference type="Proteomes" id="UP000078486"/>
    </source>
</evidence>
<gene>
    <name evidence="2" type="ORF">AW736_23970</name>
</gene>
<evidence type="ECO:0000256" key="1">
    <source>
        <dbReference type="SAM" id="Coils"/>
    </source>
</evidence>
<comment type="caution">
    <text evidence="2">The sequence shown here is derived from an EMBL/GenBank/DDBJ whole genome shotgun (WGS) entry which is preliminary data.</text>
</comment>
<accession>A0A178IDT7</accession>
<protein>
    <recommendedName>
        <fullName evidence="4">Fimbrial assembly protein</fullName>
    </recommendedName>
</protein>
<name>A0A178IDT7_9BACT</name>
<dbReference type="Proteomes" id="UP000078486">
    <property type="component" value="Unassembled WGS sequence"/>
</dbReference>
<evidence type="ECO:0008006" key="4">
    <source>
        <dbReference type="Google" id="ProtNLM"/>
    </source>
</evidence>
<organism evidence="2 3">
    <name type="scientific">Termitidicoccus mucosus</name>
    <dbReference type="NCBI Taxonomy" id="1184151"/>
    <lineage>
        <taxon>Bacteria</taxon>
        <taxon>Pseudomonadati</taxon>
        <taxon>Verrucomicrobiota</taxon>
        <taxon>Opitutia</taxon>
        <taxon>Opitutales</taxon>
        <taxon>Opitutaceae</taxon>
        <taxon>Termitidicoccus</taxon>
    </lineage>
</organism>
<reference evidence="2 3" key="1">
    <citation type="submission" date="2016-01" db="EMBL/GenBank/DDBJ databases">
        <title>High potential of lignocellulose degradation of a new Verrucomicrobia species.</title>
        <authorList>
            <person name="Wang Y."/>
            <person name="Shi Y."/>
            <person name="Qiu Z."/>
            <person name="Liu S."/>
            <person name="Yang H."/>
        </authorList>
    </citation>
    <scope>NUCLEOTIDE SEQUENCE [LARGE SCALE GENOMIC DNA]</scope>
    <source>
        <strain evidence="2 3">TSB47</strain>
    </source>
</reference>
<keyword evidence="3" id="KW-1185">Reference proteome</keyword>
<evidence type="ECO:0000313" key="2">
    <source>
        <dbReference type="EMBL" id="OAM87315.1"/>
    </source>
</evidence>